<dbReference type="InParanoid" id="A0A409XYX1"/>
<reference evidence="1 2" key="1">
    <citation type="journal article" date="2018" name="Evol. Lett.">
        <title>Horizontal gene cluster transfer increased hallucinogenic mushroom diversity.</title>
        <authorList>
            <person name="Reynolds H.T."/>
            <person name="Vijayakumar V."/>
            <person name="Gluck-Thaler E."/>
            <person name="Korotkin H.B."/>
            <person name="Matheny P.B."/>
            <person name="Slot J.C."/>
        </authorList>
    </citation>
    <scope>NUCLEOTIDE SEQUENCE [LARGE SCALE GENOMIC DNA]</scope>
    <source>
        <strain evidence="1 2">SRW20</strain>
    </source>
</reference>
<keyword evidence="2" id="KW-1185">Reference proteome</keyword>
<proteinExistence type="predicted"/>
<dbReference type="Proteomes" id="UP000284706">
    <property type="component" value="Unassembled WGS sequence"/>
</dbReference>
<evidence type="ECO:0008006" key="3">
    <source>
        <dbReference type="Google" id="ProtNLM"/>
    </source>
</evidence>
<dbReference type="AlphaFoldDB" id="A0A409XYX1"/>
<evidence type="ECO:0000313" key="2">
    <source>
        <dbReference type="Proteomes" id="UP000284706"/>
    </source>
</evidence>
<name>A0A409XYX1_9AGAR</name>
<gene>
    <name evidence="1" type="ORF">CVT26_016135</name>
</gene>
<comment type="caution">
    <text evidence="1">The sequence shown here is derived from an EMBL/GenBank/DDBJ whole genome shotgun (WGS) entry which is preliminary data.</text>
</comment>
<accession>A0A409XYX1</accession>
<protein>
    <recommendedName>
        <fullName evidence="3">F-box domain-containing protein</fullName>
    </recommendedName>
</protein>
<evidence type="ECO:0000313" key="1">
    <source>
        <dbReference type="EMBL" id="PPQ95913.1"/>
    </source>
</evidence>
<dbReference type="EMBL" id="NHYE01001406">
    <property type="protein sequence ID" value="PPQ95913.1"/>
    <property type="molecule type" value="Genomic_DNA"/>
</dbReference>
<organism evidence="1 2">
    <name type="scientific">Gymnopilus dilepis</name>
    <dbReference type="NCBI Taxonomy" id="231916"/>
    <lineage>
        <taxon>Eukaryota</taxon>
        <taxon>Fungi</taxon>
        <taxon>Dikarya</taxon>
        <taxon>Basidiomycota</taxon>
        <taxon>Agaricomycotina</taxon>
        <taxon>Agaricomycetes</taxon>
        <taxon>Agaricomycetidae</taxon>
        <taxon>Agaricales</taxon>
        <taxon>Agaricineae</taxon>
        <taxon>Hymenogastraceae</taxon>
        <taxon>Gymnopilus</taxon>
    </lineage>
</organism>
<dbReference type="OrthoDB" id="3066755at2759"/>
<sequence>MHSLESRRIGVNQQCRRRVTKEGILKLLEENAVLEVYREGITRLFEDGRGTEVTLERILELFKGDIALPEYDVHGLYEYYDFPDQPEEAHILKLPGEVLTEIFKWNTNIFEEDNCFSNTRSASQVCRTFRSTVLHLPFIWGRLFELQHYDELWRRELLRRSAGAPLWVKGSVSSPYDSRLGFFYSILHNWPAIEHFRVKVVDARSLSKGDWNVLRRPTTSLRSLSIEWKAQEYPLALFTNGTIPLLPDIFPFLQGLTIRGPLLHISPLRMPALRRLDISLPSTLPQILRALKFKTKLEYLSLRVVPLHQGSTATADADQFPDLQTVNLPELTYLRIAHPSPSAVVDLLDHIRPRDGCSLHICTELRRMHLEQTKRSFASLLTYIQPYLTRCLQGSPYHQVFVSVDGGEFHLRCTPFTIASACKRPSLDLDLLDSVLAFSITLKLEEIEADMLINEHAACLLSNFEFPAAQKLSLNLSGWNTSETLDAYYPAAPFFTSLASVKYLQLTQRDIRFVLFPQLETLSLTSLTPLEWVQSNQGTDKSDRKDRRRNLLLRFLQRRKKSGYSISHLVVTASIWDDDGFQDGLNYLDEEVTGLVIQWDNGHKNFEYICGLGD</sequence>